<organism evidence="2 3">
    <name type="scientific">Microcystis flos-aquae TF09</name>
    <dbReference type="NCBI Taxonomy" id="2060473"/>
    <lineage>
        <taxon>Bacteria</taxon>
        <taxon>Bacillati</taxon>
        <taxon>Cyanobacteriota</taxon>
        <taxon>Cyanophyceae</taxon>
        <taxon>Oscillatoriophycideae</taxon>
        <taxon>Chroococcales</taxon>
        <taxon>Microcystaceae</taxon>
        <taxon>Microcystis</taxon>
    </lineage>
</organism>
<sequence>MGECQYMSSLKKIVCLANSWKLNERCIAGIDISSGNWVRPVCDSLYPEDGRVPRSVRLISGKEPKVLDILEIPLADTGNDFGFESENLSVLPGEWKCVGRFNINDLGKYCRTPTKILHNSIKYVNPSYLKNLNFNQRYTLQLIHVQSFRVYQKENSKGNFEWRGTITTANGNSLTEAKITDPVFVEKLNTGYQPQQNCFVTVSLSLPWISSANWEGEAPCWKLIAAVIEL</sequence>
<dbReference type="EMBL" id="QQWC01000002">
    <property type="protein sequence ID" value="REJ43076.1"/>
    <property type="molecule type" value="Genomic_DNA"/>
</dbReference>
<dbReference type="InterPro" id="IPR054335">
    <property type="entry name" value="DuOB_dom"/>
</dbReference>
<evidence type="ECO:0000313" key="3">
    <source>
        <dbReference type="Proteomes" id="UP000256873"/>
    </source>
</evidence>
<accession>A0A3E0L6Q3</accession>
<comment type="caution">
    <text evidence="2">The sequence shown here is derived from an EMBL/GenBank/DDBJ whole genome shotgun (WGS) entry which is preliminary data.</text>
</comment>
<feature type="domain" description="Dual OB-containing" evidence="1">
    <location>
        <begin position="11"/>
        <end position="227"/>
    </location>
</feature>
<dbReference type="AlphaFoldDB" id="A0A3E0L6Q3"/>
<dbReference type="Proteomes" id="UP000256873">
    <property type="component" value="Unassembled WGS sequence"/>
</dbReference>
<reference evidence="2 3" key="1">
    <citation type="submission" date="2017-10" db="EMBL/GenBank/DDBJ databases">
        <title>A large-scale comparative metagenomic study reveals the eutrophication-driven functional interactions in six Microcystis-epibionts communities.</title>
        <authorList>
            <person name="Li Q."/>
            <person name="Lin F."/>
        </authorList>
    </citation>
    <scope>NUCLEOTIDE SEQUENCE [LARGE SCALE GENOMIC DNA]</scope>
    <source>
        <strain evidence="2">TF09</strain>
    </source>
</reference>
<proteinExistence type="predicted"/>
<evidence type="ECO:0000313" key="2">
    <source>
        <dbReference type="EMBL" id="REJ43076.1"/>
    </source>
</evidence>
<protein>
    <recommendedName>
        <fullName evidence="1">Dual OB-containing domain-containing protein</fullName>
    </recommendedName>
</protein>
<gene>
    <name evidence="2" type="ORF">DWQ54_09350</name>
</gene>
<dbReference type="Pfam" id="PF22557">
    <property type="entry name" value="DuOB"/>
    <property type="match status" value="1"/>
</dbReference>
<evidence type="ECO:0000259" key="1">
    <source>
        <dbReference type="Pfam" id="PF22557"/>
    </source>
</evidence>
<name>A0A3E0L6Q3_9CHRO</name>